<keyword evidence="3" id="KW-0998">Cell outer membrane</keyword>
<feature type="chain" id="PRO_5036473239" evidence="5">
    <location>
        <begin position="23"/>
        <end position="820"/>
    </location>
</feature>
<evidence type="ECO:0000259" key="6">
    <source>
        <dbReference type="Pfam" id="PF14905"/>
    </source>
</evidence>
<feature type="signal peptide" evidence="5">
    <location>
        <begin position="1"/>
        <end position="22"/>
    </location>
</feature>
<evidence type="ECO:0000256" key="4">
    <source>
        <dbReference type="SAM" id="MobiDB-lite"/>
    </source>
</evidence>
<reference evidence="7 8" key="1">
    <citation type="submission" date="2016-10" db="EMBL/GenBank/DDBJ databases">
        <authorList>
            <person name="Varghese N."/>
            <person name="Submissions S."/>
        </authorList>
    </citation>
    <scope>NUCLEOTIDE SEQUENCE [LARGE SCALE GENOMIC DNA]</scope>
    <source>
        <strain evidence="7 8">DSM 25353</strain>
    </source>
</reference>
<dbReference type="InterPro" id="IPR041700">
    <property type="entry name" value="OMP_b-brl_3"/>
</dbReference>
<dbReference type="AlphaFoldDB" id="A0A8X8LEN8"/>
<name>A0A8X8LEN8_9BACT</name>
<dbReference type="Pfam" id="PF13620">
    <property type="entry name" value="CarboxypepD_reg"/>
    <property type="match status" value="1"/>
</dbReference>
<dbReference type="Gene3D" id="2.170.130.10">
    <property type="entry name" value="TonB-dependent receptor, plug domain"/>
    <property type="match status" value="1"/>
</dbReference>
<comment type="subcellular location">
    <subcellularLocation>
        <location evidence="1">Cell outer membrane</location>
    </subcellularLocation>
</comment>
<comment type="caution">
    <text evidence="7">The sequence shown here is derived from an EMBL/GenBank/DDBJ whole genome shotgun (WGS) entry which is preliminary data.</text>
</comment>
<dbReference type="Pfam" id="PF14905">
    <property type="entry name" value="OMP_b-brl_3"/>
    <property type="match status" value="1"/>
</dbReference>
<feature type="domain" description="Outer membrane protein beta-barrel" evidence="6">
    <location>
        <begin position="385"/>
        <end position="789"/>
    </location>
</feature>
<gene>
    <name evidence="7" type="ORF">SAMN05444410_11358</name>
</gene>
<keyword evidence="7" id="KW-0675">Receptor</keyword>
<evidence type="ECO:0000256" key="3">
    <source>
        <dbReference type="ARBA" id="ARBA00023237"/>
    </source>
</evidence>
<sequence>MNKFLSMLLATALVASSLAAQAPDPAGSVSGRLSSAQKTVEAASIGLLRIKDSAVVKRSVTDKNGDFSMEKIPAGKYLVAVQAAGYAKYYSDAFELSANHQAHHLNITALKPVANELASVSVTSKKPFIEQRLDKTVINVDASPSNAGTTVMDILEKSPGISVDKDGNISLKGKQGVMILIDGRPTYLSGQDLANMLRNMSSSHLDQIELMTNPPAKFDASGNAGVINIKTKKNKAQGFNGSLTTGYGQGVYPKANNSLNLNYRTGKFNLFGNASHYYSQNFNEINLTRIFRNKSSDTISSIFDQRTLSNREYRGYNFKTGFDYFASQKTTLGLVVTGFGNNGTEYMRNNTLIKDNSGVLNTRTQSANDGRNEFKNVGFNFNLRHVFDTTGTELTSDVDYIHYASNNSQLLNSLFYDNAGNKKGPDETMRGLVPSDIDIYSAKVDFSKTLRGDIKFEAGIKSSYVTTDNNAQYSNLQNGQYVIDSGRTNHFLYKENVNAAYVNFGKQFNKKWSGQFGLRTENTVMKGNQLTTGQTFNRHYTQLFPTVYIGYTLNDKNQFSLNYGRRINRPNYQDLNPFFYFLDKYTYQVGNPYLNPQFSHNIELSHIYGGMLTTTINYSYTTDIIQDVLEQIDSTTTTYVKKSNIASRWNLGASMSLGMPLAKWWRTNVYLLYYYNQYKGTVNGGPISIGGNNFMANMNNQFTFKKGWGAELSGFYRGNSLEGVLVIQPMGSMNIGLSKQILNSKGTIKMNLSDVFYTQQFNGYSKYQNVDVTIHQVRDSRVFNVSFSYRFGKGKPVQQQRRRGSATDEQNRVQQGGNGS</sequence>
<dbReference type="Proteomes" id="UP000198711">
    <property type="component" value="Unassembled WGS sequence"/>
</dbReference>
<dbReference type="InterPro" id="IPR013784">
    <property type="entry name" value="Carb-bd-like_fold"/>
</dbReference>
<dbReference type="SUPFAM" id="SSF49452">
    <property type="entry name" value="Starch-binding domain-like"/>
    <property type="match status" value="1"/>
</dbReference>
<proteinExistence type="predicted"/>
<evidence type="ECO:0000256" key="5">
    <source>
        <dbReference type="SAM" id="SignalP"/>
    </source>
</evidence>
<dbReference type="EMBL" id="FNNO01000013">
    <property type="protein sequence ID" value="SDX32267.1"/>
    <property type="molecule type" value="Genomic_DNA"/>
</dbReference>
<feature type="region of interest" description="Disordered" evidence="4">
    <location>
        <begin position="795"/>
        <end position="820"/>
    </location>
</feature>
<keyword evidence="2" id="KW-0472">Membrane</keyword>
<keyword evidence="8" id="KW-1185">Reference proteome</keyword>
<protein>
    <submittedName>
        <fullName evidence="7">Outer membrane receptor proteins, mostly Fe transport</fullName>
    </submittedName>
</protein>
<dbReference type="GO" id="GO:0009279">
    <property type="term" value="C:cell outer membrane"/>
    <property type="evidence" value="ECO:0007669"/>
    <property type="project" value="UniProtKB-SubCell"/>
</dbReference>
<evidence type="ECO:0000256" key="2">
    <source>
        <dbReference type="ARBA" id="ARBA00023136"/>
    </source>
</evidence>
<evidence type="ECO:0000313" key="8">
    <source>
        <dbReference type="Proteomes" id="UP000198711"/>
    </source>
</evidence>
<dbReference type="RefSeq" id="WP_092725422.1">
    <property type="nucleotide sequence ID" value="NZ_FNNO01000013.1"/>
</dbReference>
<keyword evidence="5" id="KW-0732">Signal</keyword>
<evidence type="ECO:0000313" key="7">
    <source>
        <dbReference type="EMBL" id="SDX32267.1"/>
    </source>
</evidence>
<dbReference type="InterPro" id="IPR036942">
    <property type="entry name" value="Beta-barrel_TonB_sf"/>
</dbReference>
<dbReference type="SUPFAM" id="SSF56935">
    <property type="entry name" value="Porins"/>
    <property type="match status" value="1"/>
</dbReference>
<organism evidence="7 8">
    <name type="scientific">Hydrobacter penzbergensis</name>
    <dbReference type="NCBI Taxonomy" id="1235997"/>
    <lineage>
        <taxon>Bacteria</taxon>
        <taxon>Pseudomonadati</taxon>
        <taxon>Bacteroidota</taxon>
        <taxon>Chitinophagia</taxon>
        <taxon>Chitinophagales</taxon>
        <taxon>Chitinophagaceae</taxon>
        <taxon>Hydrobacter</taxon>
    </lineage>
</organism>
<dbReference type="Gene3D" id="2.40.170.20">
    <property type="entry name" value="TonB-dependent receptor, beta-barrel domain"/>
    <property type="match status" value="1"/>
</dbReference>
<evidence type="ECO:0000256" key="1">
    <source>
        <dbReference type="ARBA" id="ARBA00004442"/>
    </source>
</evidence>
<accession>A0A8X8LEN8</accession>
<dbReference type="InterPro" id="IPR037066">
    <property type="entry name" value="Plug_dom_sf"/>
</dbReference>
<dbReference type="Gene3D" id="2.60.40.1120">
    <property type="entry name" value="Carboxypeptidase-like, regulatory domain"/>
    <property type="match status" value="1"/>
</dbReference>
<dbReference type="GO" id="GO:0030246">
    <property type="term" value="F:carbohydrate binding"/>
    <property type="evidence" value="ECO:0007669"/>
    <property type="project" value="InterPro"/>
</dbReference>
<dbReference type="PANTHER" id="PTHR40980:SF4">
    <property type="entry name" value="TONB-DEPENDENT RECEPTOR-LIKE BETA-BARREL DOMAIN-CONTAINING PROTEIN"/>
    <property type="match status" value="1"/>
</dbReference>
<dbReference type="PANTHER" id="PTHR40980">
    <property type="entry name" value="PLUG DOMAIN-CONTAINING PROTEIN"/>
    <property type="match status" value="1"/>
</dbReference>